<protein>
    <submittedName>
        <fullName evidence="1">13220_t:CDS:1</fullName>
    </submittedName>
</protein>
<evidence type="ECO:0000313" key="2">
    <source>
        <dbReference type="Proteomes" id="UP000789525"/>
    </source>
</evidence>
<evidence type="ECO:0000313" key="1">
    <source>
        <dbReference type="EMBL" id="CAG8657404.1"/>
    </source>
</evidence>
<name>A0ACA9NIP9_9GLOM</name>
<gene>
    <name evidence="1" type="ORF">ACOLOM_LOCUS8462</name>
</gene>
<proteinExistence type="predicted"/>
<reference evidence="1" key="1">
    <citation type="submission" date="2021-06" db="EMBL/GenBank/DDBJ databases">
        <authorList>
            <person name="Kallberg Y."/>
            <person name="Tangrot J."/>
            <person name="Rosling A."/>
        </authorList>
    </citation>
    <scope>NUCLEOTIDE SEQUENCE</scope>
    <source>
        <strain evidence="1">CL356</strain>
    </source>
</reference>
<dbReference type="EMBL" id="CAJVPT010021887">
    <property type="protein sequence ID" value="CAG8657404.1"/>
    <property type="molecule type" value="Genomic_DNA"/>
</dbReference>
<keyword evidence="2" id="KW-1185">Reference proteome</keyword>
<dbReference type="Proteomes" id="UP000789525">
    <property type="component" value="Unassembled WGS sequence"/>
</dbReference>
<feature type="non-terminal residue" evidence="1">
    <location>
        <position position="1"/>
    </location>
</feature>
<organism evidence="1 2">
    <name type="scientific">Acaulospora colombiana</name>
    <dbReference type="NCBI Taxonomy" id="27376"/>
    <lineage>
        <taxon>Eukaryota</taxon>
        <taxon>Fungi</taxon>
        <taxon>Fungi incertae sedis</taxon>
        <taxon>Mucoromycota</taxon>
        <taxon>Glomeromycotina</taxon>
        <taxon>Glomeromycetes</taxon>
        <taxon>Diversisporales</taxon>
        <taxon>Acaulosporaceae</taxon>
        <taxon>Acaulospora</taxon>
    </lineage>
</organism>
<sequence>NTLKIIQDIHIKWDFLSNRPFPPVPADMNVGNFALFEFSVVARVNIFPCHAARLLSFDDRQRDEEFIVHHNIYSSTYKEDSGLAPITRFPGRSPLQAKTLPVGLDDPDTMSTTQEILPGDTLKRITEENKYMDEFVDWMKRRQYATVDFERDSLEELKALKVSTNPQWSQSGVSPLVSPMLNLLTREIGERQATCETMSIYLEEPSNINSPKEVDKSMIGKYDDLIATCKTHEMCREEASSIKAVKDMQRWHQQDPPKGTRGKWIHFMNDDDLNRFVLPVTERNYRESVVRQQEERLDSHQSRSEEIRTRIARMVTEHSRLLTAVVGHLEAAKNSVHEFSPSSFISHAHDRRESESEHEYMNKAVYVDFSNGKTQPYIIFGTVSQTLTEVRRAMKILQEGKDSFSLGHTRPTKDKALDLEQSLATQPSPQLKRLSQDDIRLLCSFELLSNPPLIPILDEEVKRYGRHNLIFTSNSVNTFNGSTAKYTAHLNAYSLCICSVCCFTPTRLWSFSALLSHLETHQLQRNVYDTRDSSRRHLKTYCSRAPIYGRICGLDEATVTMFVWGVVYVIIEELKAFRRLVSHSPYPYIFQPRLTTDGEVEERQMSCNAMNTYLELINIKSPDSNEEYDDLIAASKTHEGCREEASSAKAVKYMQYWHKQIPNGMKFKYLWSMNDEDLNCFVLPLAERNYRESIVRQQPLARAINTWHQSQLPELLDSHQSHSEEIKTLVASLVTEH</sequence>
<comment type="caution">
    <text evidence="1">The sequence shown here is derived from an EMBL/GenBank/DDBJ whole genome shotgun (WGS) entry which is preliminary data.</text>
</comment>
<accession>A0ACA9NIP9</accession>
<feature type="non-terminal residue" evidence="1">
    <location>
        <position position="737"/>
    </location>
</feature>